<proteinExistence type="predicted"/>
<dbReference type="AlphaFoldDB" id="A0AAV7PDC8"/>
<protein>
    <submittedName>
        <fullName evidence="1">Uncharacterized protein</fullName>
    </submittedName>
</protein>
<dbReference type="EMBL" id="JANPWB010000011">
    <property type="protein sequence ID" value="KAJ1125184.1"/>
    <property type="molecule type" value="Genomic_DNA"/>
</dbReference>
<accession>A0AAV7PDC8</accession>
<evidence type="ECO:0000313" key="2">
    <source>
        <dbReference type="Proteomes" id="UP001066276"/>
    </source>
</evidence>
<organism evidence="1 2">
    <name type="scientific">Pleurodeles waltl</name>
    <name type="common">Iberian ribbed newt</name>
    <dbReference type="NCBI Taxonomy" id="8319"/>
    <lineage>
        <taxon>Eukaryota</taxon>
        <taxon>Metazoa</taxon>
        <taxon>Chordata</taxon>
        <taxon>Craniata</taxon>
        <taxon>Vertebrata</taxon>
        <taxon>Euteleostomi</taxon>
        <taxon>Amphibia</taxon>
        <taxon>Batrachia</taxon>
        <taxon>Caudata</taxon>
        <taxon>Salamandroidea</taxon>
        <taxon>Salamandridae</taxon>
        <taxon>Pleurodelinae</taxon>
        <taxon>Pleurodeles</taxon>
    </lineage>
</organism>
<dbReference type="Proteomes" id="UP001066276">
    <property type="component" value="Chromosome 7"/>
</dbReference>
<name>A0AAV7PDC8_PLEWA</name>
<comment type="caution">
    <text evidence="1">The sequence shown here is derived from an EMBL/GenBank/DDBJ whole genome shotgun (WGS) entry which is preliminary data.</text>
</comment>
<sequence>MWASCRPTMRGTIKSYIRRRERSQRVHCEQMKATIVDLVGRTRHFDDLSMQLWPVLTRITSNISRGGSTVLAGADQESIRDRDPPPEELPCFGTFRFRLSHTPSPKT</sequence>
<gene>
    <name evidence="1" type="ORF">NDU88_003620</name>
</gene>
<reference evidence="1" key="1">
    <citation type="journal article" date="2022" name="bioRxiv">
        <title>Sequencing and chromosome-scale assembly of the giantPleurodeles waltlgenome.</title>
        <authorList>
            <person name="Brown T."/>
            <person name="Elewa A."/>
            <person name="Iarovenko S."/>
            <person name="Subramanian E."/>
            <person name="Araus A.J."/>
            <person name="Petzold A."/>
            <person name="Susuki M."/>
            <person name="Suzuki K.-i.T."/>
            <person name="Hayashi T."/>
            <person name="Toyoda A."/>
            <person name="Oliveira C."/>
            <person name="Osipova E."/>
            <person name="Leigh N.D."/>
            <person name="Simon A."/>
            <person name="Yun M.H."/>
        </authorList>
    </citation>
    <scope>NUCLEOTIDE SEQUENCE</scope>
    <source>
        <strain evidence="1">20211129_DDA</strain>
        <tissue evidence="1">Liver</tissue>
    </source>
</reference>
<evidence type="ECO:0000313" key="1">
    <source>
        <dbReference type="EMBL" id="KAJ1125184.1"/>
    </source>
</evidence>
<keyword evidence="2" id="KW-1185">Reference proteome</keyword>